<comment type="similarity">
    <text evidence="7">Belongs to the binding-protein-dependent transport system permease family.</text>
</comment>
<dbReference type="PANTHER" id="PTHR43227">
    <property type="entry name" value="BLL4140 PROTEIN"/>
    <property type="match status" value="1"/>
</dbReference>
<evidence type="ECO:0000313" key="9">
    <source>
        <dbReference type="EMBL" id="SCW33214.1"/>
    </source>
</evidence>
<evidence type="ECO:0000256" key="4">
    <source>
        <dbReference type="ARBA" id="ARBA00022692"/>
    </source>
</evidence>
<dbReference type="EMBL" id="FMTT01000003">
    <property type="protein sequence ID" value="SCW33214.1"/>
    <property type="molecule type" value="Genomic_DNA"/>
</dbReference>
<dbReference type="PROSITE" id="PS50928">
    <property type="entry name" value="ABC_TM1"/>
    <property type="match status" value="1"/>
</dbReference>
<dbReference type="InterPro" id="IPR050809">
    <property type="entry name" value="UgpAE/MalFG_permease"/>
</dbReference>
<name>A0A1G4PLI3_9BACL</name>
<feature type="transmembrane region" description="Helical" evidence="7">
    <location>
        <begin position="137"/>
        <end position="160"/>
    </location>
</feature>
<evidence type="ECO:0000256" key="1">
    <source>
        <dbReference type="ARBA" id="ARBA00004651"/>
    </source>
</evidence>
<dbReference type="SUPFAM" id="SSF161098">
    <property type="entry name" value="MetI-like"/>
    <property type="match status" value="1"/>
</dbReference>
<dbReference type="PANTHER" id="PTHR43227:SF11">
    <property type="entry name" value="BLL4140 PROTEIN"/>
    <property type="match status" value="1"/>
</dbReference>
<evidence type="ECO:0000259" key="8">
    <source>
        <dbReference type="PROSITE" id="PS50928"/>
    </source>
</evidence>
<dbReference type="Proteomes" id="UP000198601">
    <property type="component" value="Unassembled WGS sequence"/>
</dbReference>
<dbReference type="RefSeq" id="WP_090666732.1">
    <property type="nucleotide sequence ID" value="NZ_FMTT01000003.1"/>
</dbReference>
<sequence>MAKQEAAVIVSGAARQYQATWVKKVFRQKYLFLMISPAVLLTVLFHYVPLFGWLIAFKNYQVGINLWKAPWIGLQQFKMFFMESTDYIYLIRNTLVMNLSVIILNLTVALVFAILLNEVRQKWFKKIIQTVSFFPYFVSWVIVYAIIHALLGSSTGAINVSLIKLGILEQGINVLGDKAYSWLLVIFVQGWKYLGYNAVIYIAAITSISADQYEAADMDGAGRFQKIWHITVPNLIPTFIILLILNIGWVLNSDFDLFYLFTNPTNWETMEVLDMYIYKFGLKLGNFSYATAVGIIKTIVSLIVVIGANQLSKKMTGKSLL</sequence>
<proteinExistence type="inferred from homology"/>
<feature type="transmembrane region" description="Helical" evidence="7">
    <location>
        <begin position="227"/>
        <end position="251"/>
    </location>
</feature>
<feature type="domain" description="ABC transmembrane type-1" evidence="8">
    <location>
        <begin position="91"/>
        <end position="308"/>
    </location>
</feature>
<dbReference type="Gene3D" id="1.10.3720.10">
    <property type="entry name" value="MetI-like"/>
    <property type="match status" value="1"/>
</dbReference>
<evidence type="ECO:0000256" key="3">
    <source>
        <dbReference type="ARBA" id="ARBA00022475"/>
    </source>
</evidence>
<dbReference type="OrthoDB" id="9785836at2"/>
<reference evidence="10" key="1">
    <citation type="submission" date="2016-10" db="EMBL/GenBank/DDBJ databases">
        <authorList>
            <person name="Varghese N."/>
            <person name="Submissions S."/>
        </authorList>
    </citation>
    <scope>NUCLEOTIDE SEQUENCE [LARGE SCALE GENOMIC DNA]</scope>
    <source>
        <strain evidence="10">CGMCC 1.8946</strain>
    </source>
</reference>
<dbReference type="CDD" id="cd06261">
    <property type="entry name" value="TM_PBP2"/>
    <property type="match status" value="1"/>
</dbReference>
<evidence type="ECO:0000256" key="7">
    <source>
        <dbReference type="RuleBase" id="RU363032"/>
    </source>
</evidence>
<protein>
    <submittedName>
        <fullName evidence="9">Putative aldouronate transport system permease protein</fullName>
    </submittedName>
</protein>
<dbReference type="AlphaFoldDB" id="A0A1G4PLI3"/>
<feature type="transmembrane region" description="Helical" evidence="7">
    <location>
        <begin position="30"/>
        <end position="56"/>
    </location>
</feature>
<organism evidence="9 10">
    <name type="scientific">Paenibacillus tianmuensis</name>
    <dbReference type="NCBI Taxonomy" id="624147"/>
    <lineage>
        <taxon>Bacteria</taxon>
        <taxon>Bacillati</taxon>
        <taxon>Bacillota</taxon>
        <taxon>Bacilli</taxon>
        <taxon>Bacillales</taxon>
        <taxon>Paenibacillaceae</taxon>
        <taxon>Paenibacillus</taxon>
    </lineage>
</organism>
<gene>
    <name evidence="9" type="ORF">SAMN04487970_100364</name>
</gene>
<evidence type="ECO:0000256" key="6">
    <source>
        <dbReference type="ARBA" id="ARBA00023136"/>
    </source>
</evidence>
<comment type="subcellular location">
    <subcellularLocation>
        <location evidence="1 7">Cell membrane</location>
        <topology evidence="1 7">Multi-pass membrane protein</topology>
    </subcellularLocation>
</comment>
<feature type="transmembrane region" description="Helical" evidence="7">
    <location>
        <begin position="180"/>
        <end position="206"/>
    </location>
</feature>
<keyword evidence="5 7" id="KW-1133">Transmembrane helix</keyword>
<dbReference type="GO" id="GO:0055085">
    <property type="term" value="P:transmembrane transport"/>
    <property type="evidence" value="ECO:0007669"/>
    <property type="project" value="InterPro"/>
</dbReference>
<accession>A0A1G4PLI3</accession>
<keyword evidence="4 7" id="KW-0812">Transmembrane</keyword>
<dbReference type="Pfam" id="PF00528">
    <property type="entry name" value="BPD_transp_1"/>
    <property type="match status" value="1"/>
</dbReference>
<dbReference type="InterPro" id="IPR035906">
    <property type="entry name" value="MetI-like_sf"/>
</dbReference>
<evidence type="ECO:0000313" key="10">
    <source>
        <dbReference type="Proteomes" id="UP000198601"/>
    </source>
</evidence>
<keyword evidence="6 7" id="KW-0472">Membrane</keyword>
<dbReference type="InterPro" id="IPR000515">
    <property type="entry name" value="MetI-like"/>
</dbReference>
<keyword evidence="10" id="KW-1185">Reference proteome</keyword>
<evidence type="ECO:0000256" key="2">
    <source>
        <dbReference type="ARBA" id="ARBA00022448"/>
    </source>
</evidence>
<dbReference type="STRING" id="624147.SAMN04487970_100364"/>
<dbReference type="GO" id="GO:0005886">
    <property type="term" value="C:plasma membrane"/>
    <property type="evidence" value="ECO:0007669"/>
    <property type="project" value="UniProtKB-SubCell"/>
</dbReference>
<keyword evidence="2 7" id="KW-0813">Transport</keyword>
<keyword evidence="3" id="KW-1003">Cell membrane</keyword>
<feature type="transmembrane region" description="Helical" evidence="7">
    <location>
        <begin position="95"/>
        <end position="116"/>
    </location>
</feature>
<feature type="transmembrane region" description="Helical" evidence="7">
    <location>
        <begin position="287"/>
        <end position="308"/>
    </location>
</feature>
<evidence type="ECO:0000256" key="5">
    <source>
        <dbReference type="ARBA" id="ARBA00022989"/>
    </source>
</evidence>